<gene>
    <name evidence="1" type="ORF">PQ465_09195</name>
</gene>
<reference evidence="1 2" key="1">
    <citation type="submission" date="2023-02" db="EMBL/GenBank/DDBJ databases">
        <title>Genome sequence of Sphingobacterium sp. KACC 22765.</title>
        <authorList>
            <person name="Kim S."/>
            <person name="Heo J."/>
            <person name="Kwon S.-W."/>
        </authorList>
    </citation>
    <scope>NUCLEOTIDE SEQUENCE [LARGE SCALE GENOMIC DNA]</scope>
    <source>
        <strain evidence="1 2">KACC 22765</strain>
    </source>
</reference>
<proteinExistence type="predicted"/>
<keyword evidence="2" id="KW-1185">Reference proteome</keyword>
<name>A0ABY7WLS0_9SPHI</name>
<dbReference type="RefSeq" id="WP_274269239.1">
    <property type="nucleotide sequence ID" value="NZ_CP117880.1"/>
</dbReference>
<organism evidence="1 2">
    <name type="scientific">Sphingobacterium oryzagri</name>
    <dbReference type="NCBI Taxonomy" id="3025669"/>
    <lineage>
        <taxon>Bacteria</taxon>
        <taxon>Pseudomonadati</taxon>
        <taxon>Bacteroidota</taxon>
        <taxon>Sphingobacteriia</taxon>
        <taxon>Sphingobacteriales</taxon>
        <taxon>Sphingobacteriaceae</taxon>
        <taxon>Sphingobacterium</taxon>
    </lineage>
</organism>
<protein>
    <submittedName>
        <fullName evidence="1">Uncharacterized protein</fullName>
    </submittedName>
</protein>
<dbReference type="Proteomes" id="UP001221558">
    <property type="component" value="Chromosome"/>
</dbReference>
<sequence length="121" mass="14262">MLNIGFRIQPKTERYFQIIIDDLIANEELNLHLRNNGSTDYNPSIDFKFVVMEKYLSVENEFTLRESLVLNSFFFLKGFTQSDDEAFGIDKNNVLMENIPVVYQPLKPIKLVRNAKRHQVY</sequence>
<evidence type="ECO:0000313" key="2">
    <source>
        <dbReference type="Proteomes" id="UP001221558"/>
    </source>
</evidence>
<dbReference type="EMBL" id="CP117880">
    <property type="protein sequence ID" value="WDF70533.1"/>
    <property type="molecule type" value="Genomic_DNA"/>
</dbReference>
<evidence type="ECO:0000313" key="1">
    <source>
        <dbReference type="EMBL" id="WDF70533.1"/>
    </source>
</evidence>
<accession>A0ABY7WLS0</accession>